<name>A0A392UMM7_9FABA</name>
<evidence type="ECO:0000313" key="3">
    <source>
        <dbReference type="Proteomes" id="UP000265520"/>
    </source>
</evidence>
<feature type="non-terminal residue" evidence="2">
    <location>
        <position position="1"/>
    </location>
</feature>
<evidence type="ECO:0000256" key="1">
    <source>
        <dbReference type="SAM" id="MobiDB-lite"/>
    </source>
</evidence>
<evidence type="ECO:0000313" key="2">
    <source>
        <dbReference type="EMBL" id="MCI73686.1"/>
    </source>
</evidence>
<proteinExistence type="predicted"/>
<protein>
    <submittedName>
        <fullName evidence="2">Uncharacterized protein</fullName>
    </submittedName>
</protein>
<sequence length="79" mass="8384">AVVALKPQESKGKNSDGSPPKKKGRKEKIPSKASTARSAASPGGFGPPASVDIHFPLSPSTDAAQYIDEHYKFDWDSES</sequence>
<dbReference type="Proteomes" id="UP000265520">
    <property type="component" value="Unassembled WGS sequence"/>
</dbReference>
<organism evidence="2 3">
    <name type="scientific">Trifolium medium</name>
    <dbReference type="NCBI Taxonomy" id="97028"/>
    <lineage>
        <taxon>Eukaryota</taxon>
        <taxon>Viridiplantae</taxon>
        <taxon>Streptophyta</taxon>
        <taxon>Embryophyta</taxon>
        <taxon>Tracheophyta</taxon>
        <taxon>Spermatophyta</taxon>
        <taxon>Magnoliopsida</taxon>
        <taxon>eudicotyledons</taxon>
        <taxon>Gunneridae</taxon>
        <taxon>Pentapetalae</taxon>
        <taxon>rosids</taxon>
        <taxon>fabids</taxon>
        <taxon>Fabales</taxon>
        <taxon>Fabaceae</taxon>
        <taxon>Papilionoideae</taxon>
        <taxon>50 kb inversion clade</taxon>
        <taxon>NPAAA clade</taxon>
        <taxon>Hologalegina</taxon>
        <taxon>IRL clade</taxon>
        <taxon>Trifolieae</taxon>
        <taxon>Trifolium</taxon>
    </lineage>
</organism>
<accession>A0A392UMM7</accession>
<dbReference type="AlphaFoldDB" id="A0A392UMM7"/>
<reference evidence="2 3" key="1">
    <citation type="journal article" date="2018" name="Front. Plant Sci.">
        <title>Red Clover (Trifolium pratense) and Zigzag Clover (T. medium) - A Picture of Genomic Similarities and Differences.</title>
        <authorList>
            <person name="Dluhosova J."/>
            <person name="Istvanek J."/>
            <person name="Nedelnik J."/>
            <person name="Repkova J."/>
        </authorList>
    </citation>
    <scope>NUCLEOTIDE SEQUENCE [LARGE SCALE GENOMIC DNA]</scope>
    <source>
        <strain evidence="3">cv. 10/8</strain>
        <tissue evidence="2">Leaf</tissue>
    </source>
</reference>
<comment type="caution">
    <text evidence="2">The sequence shown here is derived from an EMBL/GenBank/DDBJ whole genome shotgun (WGS) entry which is preliminary data.</text>
</comment>
<feature type="non-terminal residue" evidence="2">
    <location>
        <position position="79"/>
    </location>
</feature>
<keyword evidence="3" id="KW-1185">Reference proteome</keyword>
<dbReference type="EMBL" id="LXQA010844061">
    <property type="protein sequence ID" value="MCI73686.1"/>
    <property type="molecule type" value="Genomic_DNA"/>
</dbReference>
<feature type="region of interest" description="Disordered" evidence="1">
    <location>
        <begin position="1"/>
        <end position="53"/>
    </location>
</feature>